<gene>
    <name evidence="1" type="ORF">AA309_23790</name>
</gene>
<sequence>MAVIAPKLSKLIPMLATDHDGEVVAAVRAIGRTLNGAGMDFHNLVEALCQHNPVTYAPPPSEKEPETWSEIAIWCRNRDGGDLSYKERKFVVDMIHRTATGYEPTEKQAAWLRAIRVKLQWGYVP</sequence>
<dbReference type="PATRIC" id="fig|1225564.3.peg.6180"/>
<name>A0A0H1R7D1_9HYPH</name>
<evidence type="ECO:0000313" key="2">
    <source>
        <dbReference type="Proteomes" id="UP000035489"/>
    </source>
</evidence>
<dbReference type="Proteomes" id="UP000035489">
    <property type="component" value="Unassembled WGS sequence"/>
</dbReference>
<dbReference type="AlphaFoldDB" id="A0A0H1R7D1"/>
<reference evidence="1 2" key="1">
    <citation type="submission" date="2015-05" db="EMBL/GenBank/DDBJ databases">
        <title>Draft genome sequence of Microvirga vignae strain BR3299, a novel nitrogen fixing bacteria isolated from Brazil semi-aired region.</title>
        <authorList>
            <person name="Zilli J.E."/>
            <person name="Passos S.R."/>
            <person name="Leite J."/>
            <person name="Baldani J.I."/>
            <person name="Xavier G.R."/>
            <person name="Rumjaneck N.G."/>
            <person name="Simoes-Araujo J.L."/>
        </authorList>
    </citation>
    <scope>NUCLEOTIDE SEQUENCE [LARGE SCALE GENOMIC DNA]</scope>
    <source>
        <strain evidence="1 2">BR3299</strain>
    </source>
</reference>
<proteinExistence type="predicted"/>
<evidence type="ECO:0000313" key="1">
    <source>
        <dbReference type="EMBL" id="KLK90736.1"/>
    </source>
</evidence>
<accession>A0A0H1R7D1</accession>
<dbReference type="STRING" id="1225564.AA309_23790"/>
<protein>
    <submittedName>
        <fullName evidence="1">Uncharacterized protein</fullName>
    </submittedName>
</protein>
<dbReference type="EMBL" id="LCYG01000067">
    <property type="protein sequence ID" value="KLK90736.1"/>
    <property type="molecule type" value="Genomic_DNA"/>
</dbReference>
<keyword evidence="2" id="KW-1185">Reference proteome</keyword>
<comment type="caution">
    <text evidence="1">The sequence shown here is derived from an EMBL/GenBank/DDBJ whole genome shotgun (WGS) entry which is preliminary data.</text>
</comment>
<organism evidence="1 2">
    <name type="scientific">Microvirga vignae</name>
    <dbReference type="NCBI Taxonomy" id="1225564"/>
    <lineage>
        <taxon>Bacteria</taxon>
        <taxon>Pseudomonadati</taxon>
        <taxon>Pseudomonadota</taxon>
        <taxon>Alphaproteobacteria</taxon>
        <taxon>Hyphomicrobiales</taxon>
        <taxon>Methylobacteriaceae</taxon>
        <taxon>Microvirga</taxon>
    </lineage>
</organism>